<dbReference type="SUPFAM" id="SSF54427">
    <property type="entry name" value="NTF2-like"/>
    <property type="match status" value="1"/>
</dbReference>
<evidence type="ECO:0000313" key="3">
    <source>
        <dbReference type="Proteomes" id="UP000189777"/>
    </source>
</evidence>
<dbReference type="OrthoDB" id="129343at2"/>
<dbReference type="STRING" id="526729.SAMN04324258_3168"/>
<dbReference type="AlphaFoldDB" id="A0A1T5LAN2"/>
<dbReference type="Pfam" id="PF12680">
    <property type="entry name" value="SnoaL_2"/>
    <property type="match status" value="1"/>
</dbReference>
<accession>A0A1T5LAN2</accession>
<dbReference type="EMBL" id="FUZQ01000005">
    <property type="protein sequence ID" value="SKC72478.1"/>
    <property type="molecule type" value="Genomic_DNA"/>
</dbReference>
<dbReference type="Proteomes" id="UP000189777">
    <property type="component" value="Unassembled WGS sequence"/>
</dbReference>
<feature type="domain" description="SnoaL-like" evidence="1">
    <location>
        <begin position="30"/>
        <end position="119"/>
    </location>
</feature>
<reference evidence="2 3" key="1">
    <citation type="submission" date="2017-02" db="EMBL/GenBank/DDBJ databases">
        <authorList>
            <person name="Peterson S.W."/>
        </authorList>
    </citation>
    <scope>NUCLEOTIDE SEQUENCE [LARGE SCALE GENOMIC DNA]</scope>
    <source>
        <strain evidence="2 3">DSM 21481</strain>
    </source>
</reference>
<gene>
    <name evidence="2" type="ORF">SAMN04324258_3168</name>
</gene>
<evidence type="ECO:0000313" key="2">
    <source>
        <dbReference type="EMBL" id="SKC72478.1"/>
    </source>
</evidence>
<dbReference type="RefSeq" id="WP_079575402.1">
    <property type="nucleotide sequence ID" value="NZ_FUZQ01000005.1"/>
</dbReference>
<dbReference type="InterPro" id="IPR032710">
    <property type="entry name" value="NTF2-like_dom_sf"/>
</dbReference>
<proteinExistence type="predicted"/>
<organism evidence="2 3">
    <name type="scientific">Krasilnikoviella flava</name>
    <dbReference type="NCBI Taxonomy" id="526729"/>
    <lineage>
        <taxon>Bacteria</taxon>
        <taxon>Bacillati</taxon>
        <taxon>Actinomycetota</taxon>
        <taxon>Actinomycetes</taxon>
        <taxon>Micrococcales</taxon>
        <taxon>Promicromonosporaceae</taxon>
        <taxon>Krasilnikoviella</taxon>
    </lineage>
</organism>
<dbReference type="Gene3D" id="3.10.450.50">
    <property type="match status" value="1"/>
</dbReference>
<protein>
    <submittedName>
        <fullName evidence="2">Predicted SnoaL-like aldol condensation-catalyzing enzyme</fullName>
    </submittedName>
</protein>
<dbReference type="InterPro" id="IPR037401">
    <property type="entry name" value="SnoaL-like"/>
</dbReference>
<evidence type="ECO:0000259" key="1">
    <source>
        <dbReference type="Pfam" id="PF12680"/>
    </source>
</evidence>
<keyword evidence="3" id="KW-1185">Reference proteome</keyword>
<name>A0A1T5LAN2_9MICO</name>
<sequence length="142" mass="15483">MNTTSTATENPVTESAAAENLRHVQQVVGEVFGSGDLGALERILADGFVHHRPDSSRTREEWVAGLRESLAGAPGMQVEVQHLLTDGDHVVMHSRRLLPGGASITGIDIWRFDDGRIAEAWEILEPAAESAAHLRWWQPAEG</sequence>